<feature type="compositionally biased region" description="Polar residues" evidence="1">
    <location>
        <begin position="30"/>
        <end position="51"/>
    </location>
</feature>
<keyword evidence="3" id="KW-1185">Reference proteome</keyword>
<name>A0AAV7TZZ9_PLEWA</name>
<reference evidence="2" key="1">
    <citation type="journal article" date="2022" name="bioRxiv">
        <title>Sequencing and chromosome-scale assembly of the giantPleurodeles waltlgenome.</title>
        <authorList>
            <person name="Brown T."/>
            <person name="Elewa A."/>
            <person name="Iarovenko S."/>
            <person name="Subramanian E."/>
            <person name="Araus A.J."/>
            <person name="Petzold A."/>
            <person name="Susuki M."/>
            <person name="Suzuki K.-i.T."/>
            <person name="Hayashi T."/>
            <person name="Toyoda A."/>
            <person name="Oliveira C."/>
            <person name="Osipova E."/>
            <person name="Leigh N.D."/>
            <person name="Simon A."/>
            <person name="Yun M.H."/>
        </authorList>
    </citation>
    <scope>NUCLEOTIDE SEQUENCE</scope>
    <source>
        <strain evidence="2">20211129_DDA</strain>
        <tissue evidence="2">Liver</tissue>
    </source>
</reference>
<protein>
    <submittedName>
        <fullName evidence="2">Uncharacterized protein</fullName>
    </submittedName>
</protein>
<comment type="caution">
    <text evidence="2">The sequence shown here is derived from an EMBL/GenBank/DDBJ whole genome shotgun (WGS) entry which is preliminary data.</text>
</comment>
<evidence type="ECO:0000313" key="2">
    <source>
        <dbReference type="EMBL" id="KAJ1181724.1"/>
    </source>
</evidence>
<evidence type="ECO:0000256" key="1">
    <source>
        <dbReference type="SAM" id="MobiDB-lite"/>
    </source>
</evidence>
<dbReference type="EMBL" id="JANPWB010000006">
    <property type="protein sequence ID" value="KAJ1181724.1"/>
    <property type="molecule type" value="Genomic_DNA"/>
</dbReference>
<sequence length="80" mass="8808">MCLPHHPDPPLTSCDILPYPAISDPLTFRQPHQNHPSTRYNQVQRNSETGASQVWQLRMLLQARAPGPCGSGSGSPEYGL</sequence>
<feature type="region of interest" description="Disordered" evidence="1">
    <location>
        <begin position="25"/>
        <end position="51"/>
    </location>
</feature>
<gene>
    <name evidence="2" type="ORF">NDU88_006926</name>
</gene>
<accession>A0AAV7TZZ9</accession>
<proteinExistence type="predicted"/>
<dbReference type="Proteomes" id="UP001066276">
    <property type="component" value="Chromosome 3_2"/>
</dbReference>
<organism evidence="2 3">
    <name type="scientific">Pleurodeles waltl</name>
    <name type="common">Iberian ribbed newt</name>
    <dbReference type="NCBI Taxonomy" id="8319"/>
    <lineage>
        <taxon>Eukaryota</taxon>
        <taxon>Metazoa</taxon>
        <taxon>Chordata</taxon>
        <taxon>Craniata</taxon>
        <taxon>Vertebrata</taxon>
        <taxon>Euteleostomi</taxon>
        <taxon>Amphibia</taxon>
        <taxon>Batrachia</taxon>
        <taxon>Caudata</taxon>
        <taxon>Salamandroidea</taxon>
        <taxon>Salamandridae</taxon>
        <taxon>Pleurodelinae</taxon>
        <taxon>Pleurodeles</taxon>
    </lineage>
</organism>
<evidence type="ECO:0000313" key="3">
    <source>
        <dbReference type="Proteomes" id="UP001066276"/>
    </source>
</evidence>
<dbReference type="AlphaFoldDB" id="A0AAV7TZZ9"/>